<dbReference type="InterPro" id="IPR027417">
    <property type="entry name" value="P-loop_NTPase"/>
</dbReference>
<feature type="domain" description="Helicase ATP-binding" evidence="10">
    <location>
        <begin position="72"/>
        <end position="246"/>
    </location>
</feature>
<dbReference type="PROSITE" id="PS51192">
    <property type="entry name" value="HELICASE_ATP_BIND_1"/>
    <property type="match status" value="1"/>
</dbReference>
<evidence type="ECO:0000256" key="6">
    <source>
        <dbReference type="ARBA" id="ARBA00023125"/>
    </source>
</evidence>
<keyword evidence="7" id="KW-0413">Isomerase</keyword>
<dbReference type="Proteomes" id="UP001431209">
    <property type="component" value="Unassembled WGS sequence"/>
</dbReference>
<evidence type="ECO:0000256" key="9">
    <source>
        <dbReference type="RuleBase" id="RU364117"/>
    </source>
</evidence>
<comment type="catalytic activity">
    <reaction evidence="9">
        <text>ATP + H2O = ADP + phosphate + H(+)</text>
        <dbReference type="Rhea" id="RHEA:13065"/>
        <dbReference type="ChEBI" id="CHEBI:15377"/>
        <dbReference type="ChEBI" id="CHEBI:15378"/>
        <dbReference type="ChEBI" id="CHEBI:30616"/>
        <dbReference type="ChEBI" id="CHEBI:43474"/>
        <dbReference type="ChEBI" id="CHEBI:456216"/>
    </reaction>
</comment>
<comment type="similarity">
    <text evidence="1 9">Belongs to the helicase family. RecQ subfamily.</text>
</comment>
<dbReference type="NCBIfam" id="TIGR00614">
    <property type="entry name" value="recQ_fam"/>
    <property type="match status" value="1"/>
</dbReference>
<keyword evidence="6" id="KW-0238">DNA-binding</keyword>
<dbReference type="GO" id="GO:0005694">
    <property type="term" value="C:chromosome"/>
    <property type="evidence" value="ECO:0007669"/>
    <property type="project" value="TreeGrafter"/>
</dbReference>
<dbReference type="GO" id="GO:0000724">
    <property type="term" value="P:double-strand break repair via homologous recombination"/>
    <property type="evidence" value="ECO:0007669"/>
    <property type="project" value="TreeGrafter"/>
</dbReference>
<dbReference type="AlphaFoldDB" id="A0AAW2Z1Y3"/>
<protein>
    <recommendedName>
        <fullName evidence="9">ATP-dependent DNA helicase</fullName>
        <ecNumber evidence="9">5.6.2.4</ecNumber>
    </recommendedName>
</protein>
<proteinExistence type="inferred from homology"/>
<dbReference type="GO" id="GO:0005737">
    <property type="term" value="C:cytoplasm"/>
    <property type="evidence" value="ECO:0007669"/>
    <property type="project" value="TreeGrafter"/>
</dbReference>
<comment type="caution">
    <text evidence="12">The sequence shown here is derived from an EMBL/GenBank/DDBJ whole genome shotgun (WGS) entry which is preliminary data.</text>
</comment>
<evidence type="ECO:0000256" key="1">
    <source>
        <dbReference type="ARBA" id="ARBA00005446"/>
    </source>
</evidence>
<dbReference type="GO" id="GO:0005634">
    <property type="term" value="C:nucleus"/>
    <property type="evidence" value="ECO:0007669"/>
    <property type="project" value="UniProtKB-SubCell"/>
</dbReference>
<dbReference type="Pfam" id="PF00271">
    <property type="entry name" value="Helicase_C"/>
    <property type="match status" value="1"/>
</dbReference>
<dbReference type="CDD" id="cd18794">
    <property type="entry name" value="SF2_C_RecQ"/>
    <property type="match status" value="1"/>
</dbReference>
<evidence type="ECO:0000259" key="11">
    <source>
        <dbReference type="PROSITE" id="PS51194"/>
    </source>
</evidence>
<dbReference type="CDD" id="cd17920">
    <property type="entry name" value="DEXHc_RecQ"/>
    <property type="match status" value="1"/>
</dbReference>
<comment type="catalytic activity">
    <reaction evidence="8 9">
        <text>Couples ATP hydrolysis with the unwinding of duplex DNA by translocating in the 3'-5' direction.</text>
        <dbReference type="EC" id="5.6.2.4"/>
    </reaction>
</comment>
<dbReference type="EC" id="5.6.2.4" evidence="9"/>
<dbReference type="GO" id="GO:0003677">
    <property type="term" value="F:DNA binding"/>
    <property type="evidence" value="ECO:0007669"/>
    <property type="project" value="UniProtKB-KW"/>
</dbReference>
<keyword evidence="9" id="KW-0539">Nucleus</keyword>
<dbReference type="Gene3D" id="3.40.50.300">
    <property type="entry name" value="P-loop containing nucleotide triphosphate hydrolases"/>
    <property type="match status" value="2"/>
</dbReference>
<dbReference type="FunFam" id="3.40.50.300:FF:000296">
    <property type="entry name" value="ATP-dependent DNA helicase RecQ"/>
    <property type="match status" value="1"/>
</dbReference>
<dbReference type="InterPro" id="IPR032284">
    <property type="entry name" value="RecQ_Zn-bd"/>
</dbReference>
<dbReference type="EMBL" id="JAOPGA020000995">
    <property type="protein sequence ID" value="KAL0483798.1"/>
    <property type="molecule type" value="Genomic_DNA"/>
</dbReference>
<feature type="domain" description="Helicase C-terminal" evidence="11">
    <location>
        <begin position="270"/>
        <end position="420"/>
    </location>
</feature>
<dbReference type="PANTHER" id="PTHR13710">
    <property type="entry name" value="DNA HELICASE RECQ FAMILY MEMBER"/>
    <property type="match status" value="1"/>
</dbReference>
<dbReference type="GO" id="GO:0043138">
    <property type="term" value="F:3'-5' DNA helicase activity"/>
    <property type="evidence" value="ECO:0007669"/>
    <property type="project" value="UniProtKB-EC"/>
</dbReference>
<dbReference type="GO" id="GO:0009378">
    <property type="term" value="F:four-way junction helicase activity"/>
    <property type="evidence" value="ECO:0007669"/>
    <property type="project" value="TreeGrafter"/>
</dbReference>
<evidence type="ECO:0000313" key="12">
    <source>
        <dbReference type="EMBL" id="KAL0483798.1"/>
    </source>
</evidence>
<dbReference type="GO" id="GO:0005524">
    <property type="term" value="F:ATP binding"/>
    <property type="evidence" value="ECO:0007669"/>
    <property type="project" value="UniProtKB-KW"/>
</dbReference>
<dbReference type="InterPro" id="IPR001650">
    <property type="entry name" value="Helicase_C-like"/>
</dbReference>
<dbReference type="SMART" id="SM00490">
    <property type="entry name" value="HELICc"/>
    <property type="match status" value="1"/>
</dbReference>
<dbReference type="Pfam" id="PF00270">
    <property type="entry name" value="DEAD"/>
    <property type="match status" value="1"/>
</dbReference>
<dbReference type="InterPro" id="IPR014001">
    <property type="entry name" value="Helicase_ATP-bd"/>
</dbReference>
<dbReference type="PANTHER" id="PTHR13710:SF155">
    <property type="entry name" value="ATP-DEPENDENT DNA HELICASE Q-LIKE 3"/>
    <property type="match status" value="1"/>
</dbReference>
<evidence type="ECO:0000256" key="2">
    <source>
        <dbReference type="ARBA" id="ARBA00022741"/>
    </source>
</evidence>
<dbReference type="InterPro" id="IPR011545">
    <property type="entry name" value="DEAD/DEAH_box_helicase_dom"/>
</dbReference>
<accession>A0AAW2Z1Y3</accession>
<reference evidence="12 13" key="1">
    <citation type="submission" date="2024-03" db="EMBL/GenBank/DDBJ databases">
        <title>The Acrasis kona genome and developmental transcriptomes reveal deep origins of eukaryotic multicellular pathways.</title>
        <authorList>
            <person name="Sheikh S."/>
            <person name="Fu C.-J."/>
            <person name="Brown M.W."/>
            <person name="Baldauf S.L."/>
        </authorList>
    </citation>
    <scope>NUCLEOTIDE SEQUENCE [LARGE SCALE GENOMIC DNA]</scope>
    <source>
        <strain evidence="12 13">ATCC MYA-3509</strain>
    </source>
</reference>
<keyword evidence="5 9" id="KW-0067">ATP-binding</keyword>
<organism evidence="12 13">
    <name type="scientific">Acrasis kona</name>
    <dbReference type="NCBI Taxonomy" id="1008807"/>
    <lineage>
        <taxon>Eukaryota</taxon>
        <taxon>Discoba</taxon>
        <taxon>Heterolobosea</taxon>
        <taxon>Tetramitia</taxon>
        <taxon>Eutetramitia</taxon>
        <taxon>Acrasidae</taxon>
        <taxon>Acrasis</taxon>
    </lineage>
</organism>
<dbReference type="PROSITE" id="PS51194">
    <property type="entry name" value="HELICASE_CTER"/>
    <property type="match status" value="1"/>
</dbReference>
<evidence type="ECO:0000256" key="7">
    <source>
        <dbReference type="ARBA" id="ARBA00023235"/>
    </source>
</evidence>
<evidence type="ECO:0000256" key="8">
    <source>
        <dbReference type="ARBA" id="ARBA00034617"/>
    </source>
</evidence>
<dbReference type="GO" id="GO:0016787">
    <property type="term" value="F:hydrolase activity"/>
    <property type="evidence" value="ECO:0007669"/>
    <property type="project" value="UniProtKB-KW"/>
</dbReference>
<keyword evidence="2 9" id="KW-0547">Nucleotide-binding</keyword>
<dbReference type="InterPro" id="IPR004589">
    <property type="entry name" value="DNA_helicase_ATP-dep_RecQ"/>
</dbReference>
<keyword evidence="13" id="KW-1185">Reference proteome</keyword>
<dbReference type="SUPFAM" id="SSF52540">
    <property type="entry name" value="P-loop containing nucleoside triphosphate hydrolases"/>
    <property type="match status" value="1"/>
</dbReference>
<keyword evidence="3 9" id="KW-0378">Hydrolase</keyword>
<sequence>MKQFEKVLFDCKCGQLIYLKFEALLELVIEMLKYLVSKNPKLNHSDLKEKATETLKSVFKLESFRSQQKQIIENVLAGKDTFVLMPTGAGKSLCYQLPGVLLPGVTFVVSPLIALMQDQVTALQKKGVNASFWNSSQKVSEVKKIESDLSSPAPKMKLLYVTPELMITEKFIKIASVLSSRDLLSLIAVDEAHCISSWGHDFRPSFRKLVEVKKQFPNTPIIALTATATPVVREDIVTTLELKKPTIFVASFNRPEITYETRYKELLTDPVLDLKLYLDERMNQSGIIYCRTKEQISQLQQDLQEKYSVKSYHAGIKQSERNQVQSEWLSGSVKIIIATIAFGMGIDKSNVRFVVHFGLPKSLEGFYQESGRAGRDKQKSHSLLYYSTKEKDNVLFLLSKDSHDNELRKKTVSDAFAKVVEYCETAHCRRDFVLKYFGDPSAPKSQNNTCCDFCSNPERVKKMVKDVASNSSSLFRKSNSVLGAQPFQQTKYKTVYEGSGGSGFEYDPDDYSLTQPAEVDEEVDDFQKKLRASRMSQPGSMNKTFNPRAIMKASTLANIKTSGVTNLLSTGGKSNGVVNLLQSTGGDGLKRKREEDTSSLFKQLKREESKNGGMRMATRNLLSAPTANKMMRMEKK</sequence>
<evidence type="ECO:0000313" key="13">
    <source>
        <dbReference type="Proteomes" id="UP001431209"/>
    </source>
</evidence>
<dbReference type="SMART" id="SM00487">
    <property type="entry name" value="DEXDc"/>
    <property type="match status" value="1"/>
</dbReference>
<evidence type="ECO:0000256" key="4">
    <source>
        <dbReference type="ARBA" id="ARBA00022806"/>
    </source>
</evidence>
<comment type="subcellular location">
    <subcellularLocation>
        <location evidence="9">Nucleus</location>
    </subcellularLocation>
</comment>
<dbReference type="Pfam" id="PF16124">
    <property type="entry name" value="RecQ_Zn_bind"/>
    <property type="match status" value="1"/>
</dbReference>
<gene>
    <name evidence="12" type="ORF">AKO1_014027</name>
</gene>
<keyword evidence="4 9" id="KW-0347">Helicase</keyword>
<name>A0AAW2Z1Y3_9EUKA</name>
<evidence type="ECO:0000256" key="3">
    <source>
        <dbReference type="ARBA" id="ARBA00022801"/>
    </source>
</evidence>
<evidence type="ECO:0000259" key="10">
    <source>
        <dbReference type="PROSITE" id="PS51192"/>
    </source>
</evidence>
<evidence type="ECO:0000256" key="5">
    <source>
        <dbReference type="ARBA" id="ARBA00022840"/>
    </source>
</evidence>